<evidence type="ECO:0000313" key="2">
    <source>
        <dbReference type="EMBL" id="QHU22485.1"/>
    </source>
</evidence>
<feature type="compositionally biased region" description="Polar residues" evidence="1">
    <location>
        <begin position="1"/>
        <end position="40"/>
    </location>
</feature>
<feature type="region of interest" description="Disordered" evidence="1">
    <location>
        <begin position="90"/>
        <end position="124"/>
    </location>
</feature>
<proteinExistence type="predicted"/>
<evidence type="ECO:0000256" key="1">
    <source>
        <dbReference type="SAM" id="MobiDB-lite"/>
    </source>
</evidence>
<organism evidence="2">
    <name type="scientific">viral metagenome</name>
    <dbReference type="NCBI Taxonomy" id="1070528"/>
    <lineage>
        <taxon>unclassified sequences</taxon>
        <taxon>metagenomes</taxon>
        <taxon>organismal metagenomes</taxon>
    </lineage>
</organism>
<name>A0A6C0KWY9_9ZZZZ</name>
<feature type="compositionally biased region" description="Low complexity" evidence="1">
    <location>
        <begin position="90"/>
        <end position="101"/>
    </location>
</feature>
<reference evidence="2" key="1">
    <citation type="journal article" date="2020" name="Nature">
        <title>Giant virus diversity and host interactions through global metagenomics.</title>
        <authorList>
            <person name="Schulz F."/>
            <person name="Roux S."/>
            <person name="Paez-Espino D."/>
            <person name="Jungbluth S."/>
            <person name="Walsh D.A."/>
            <person name="Denef V.J."/>
            <person name="McMahon K.D."/>
            <person name="Konstantinidis K.T."/>
            <person name="Eloe-Fadrosh E.A."/>
            <person name="Kyrpides N.C."/>
            <person name="Woyke T."/>
        </authorList>
    </citation>
    <scope>NUCLEOTIDE SEQUENCE</scope>
    <source>
        <strain evidence="2">GVMAG-S-ERX555907-102</strain>
    </source>
</reference>
<protein>
    <submittedName>
        <fullName evidence="2">Uncharacterized protein</fullName>
    </submittedName>
</protein>
<dbReference type="AlphaFoldDB" id="A0A6C0KWY9"/>
<feature type="region of interest" description="Disordered" evidence="1">
    <location>
        <begin position="1"/>
        <end position="70"/>
    </location>
</feature>
<accession>A0A6C0KWY9</accession>
<sequence>MSSFTTDKATISKSSVNNNSILSGQNVMPMKGQTSSSGGQFSMMRQIYQKTPKGNPANHDSTHKGKQQSVYQDNSMYMMKKKAQAIGKKSYSSPLSYNSNPTNDVKNAIKRVRSSGAVPPRKNI</sequence>
<dbReference type="EMBL" id="MN741008">
    <property type="protein sequence ID" value="QHU22485.1"/>
    <property type="molecule type" value="Genomic_DNA"/>
</dbReference>